<dbReference type="CDD" id="cd10967">
    <property type="entry name" value="CE4_GLA_like_6s"/>
    <property type="match status" value="1"/>
</dbReference>
<dbReference type="RefSeq" id="WP_002703491.1">
    <property type="nucleotide sequence ID" value="NZ_AGRW01000041.1"/>
</dbReference>
<keyword evidence="4" id="KW-1185">Reference proteome</keyword>
<dbReference type="PANTHER" id="PTHR34216">
    <property type="match status" value="1"/>
</dbReference>
<accession>H7EJH4</accession>
<dbReference type="eggNOG" id="COG0726">
    <property type="taxonomic scope" value="Bacteria"/>
</dbReference>
<dbReference type="GO" id="GO:0005975">
    <property type="term" value="P:carbohydrate metabolic process"/>
    <property type="evidence" value="ECO:0007669"/>
    <property type="project" value="InterPro"/>
</dbReference>
<dbReference type="PANTHER" id="PTHR34216:SF11">
    <property type="entry name" value="CHITOOLIGOSACCHARIDE DEACETYLASE"/>
    <property type="match status" value="1"/>
</dbReference>
<proteinExistence type="predicted"/>
<evidence type="ECO:0000313" key="4">
    <source>
        <dbReference type="Proteomes" id="UP000003571"/>
    </source>
</evidence>
<dbReference type="GO" id="GO:0016810">
    <property type="term" value="F:hydrolase activity, acting on carbon-nitrogen (but not peptide) bonds"/>
    <property type="evidence" value="ECO:0007669"/>
    <property type="project" value="InterPro"/>
</dbReference>
<organism evidence="3 4">
    <name type="scientific">Treponema saccharophilum DSM 2985</name>
    <dbReference type="NCBI Taxonomy" id="907348"/>
    <lineage>
        <taxon>Bacteria</taxon>
        <taxon>Pseudomonadati</taxon>
        <taxon>Spirochaetota</taxon>
        <taxon>Spirochaetia</taxon>
        <taxon>Spirochaetales</taxon>
        <taxon>Treponemataceae</taxon>
        <taxon>Treponema</taxon>
    </lineage>
</organism>
<dbReference type="AlphaFoldDB" id="H7EJH4"/>
<evidence type="ECO:0000256" key="1">
    <source>
        <dbReference type="ARBA" id="ARBA00022729"/>
    </source>
</evidence>
<feature type="domain" description="NodB homology" evidence="2">
    <location>
        <begin position="14"/>
        <end position="135"/>
    </location>
</feature>
<comment type="caution">
    <text evidence="3">The sequence shown here is derived from an EMBL/GenBank/DDBJ whole genome shotgun (WGS) entry which is preliminary data.</text>
</comment>
<keyword evidence="1" id="KW-0732">Signal</keyword>
<reference evidence="3 4" key="1">
    <citation type="submission" date="2011-09" db="EMBL/GenBank/DDBJ databases">
        <title>The draft genome of Treponema saccharophilum DSM 2985.</title>
        <authorList>
            <consortium name="US DOE Joint Genome Institute (JGI-PGF)"/>
            <person name="Lucas S."/>
            <person name="Copeland A."/>
            <person name="Lapidus A."/>
            <person name="Glavina del Rio T."/>
            <person name="Dalin E."/>
            <person name="Tice H."/>
            <person name="Bruce D."/>
            <person name="Goodwin L."/>
            <person name="Pitluck S."/>
            <person name="Peters L."/>
            <person name="Kyrpides N."/>
            <person name="Mavromatis K."/>
            <person name="Ivanova N."/>
            <person name="Markowitz V."/>
            <person name="Cheng J.-F."/>
            <person name="Hugenholtz P."/>
            <person name="Woyke T."/>
            <person name="Wu D."/>
            <person name="Gronow S."/>
            <person name="Wellnitz S."/>
            <person name="Brambilla E."/>
            <person name="Klenk H.-P."/>
            <person name="Eisen J.A."/>
        </authorList>
    </citation>
    <scope>NUCLEOTIDE SEQUENCE [LARGE SCALE GENOMIC DNA]</scope>
    <source>
        <strain evidence="3 4">DSM 2985</strain>
    </source>
</reference>
<dbReference type="InterPro" id="IPR011330">
    <property type="entry name" value="Glyco_hydro/deAcase_b/a-brl"/>
</dbReference>
<gene>
    <name evidence="3" type="ORF">TresaDRAFT_1599</name>
</gene>
<dbReference type="SUPFAM" id="SSF88713">
    <property type="entry name" value="Glycoside hydrolase/deacetylase"/>
    <property type="match status" value="1"/>
</dbReference>
<dbReference type="Pfam" id="PF01522">
    <property type="entry name" value="Polysacc_deac_1"/>
    <property type="match status" value="1"/>
</dbReference>
<evidence type="ECO:0000259" key="2">
    <source>
        <dbReference type="Pfam" id="PF01522"/>
    </source>
</evidence>
<evidence type="ECO:0000313" key="3">
    <source>
        <dbReference type="EMBL" id="EIC02335.1"/>
    </source>
</evidence>
<dbReference type="PATRIC" id="fig|907348.3.peg.1067"/>
<dbReference type="InterPro" id="IPR002509">
    <property type="entry name" value="NODB_dom"/>
</dbReference>
<dbReference type="Gene3D" id="3.20.20.370">
    <property type="entry name" value="Glycoside hydrolase/deacetylase"/>
    <property type="match status" value="1"/>
</dbReference>
<name>H7EJH4_9SPIR</name>
<dbReference type="STRING" id="907348.TresaDRAFT_1599"/>
<protein>
    <submittedName>
        <fullName evidence="3">Polysaccharide deacetylase</fullName>
    </submittedName>
</protein>
<dbReference type="EMBL" id="AGRW01000041">
    <property type="protein sequence ID" value="EIC02335.1"/>
    <property type="molecule type" value="Genomic_DNA"/>
</dbReference>
<dbReference type="OrthoDB" id="9778320at2"/>
<sequence length="268" mass="30127">MKYNRIFHCFPGGKHKVLTMSYDDGKREDRALVKIFNAHGIRGTFNLNAGLIPSDADRIPLEEIAGLYKGHEVASHTLTHPTIGRCDLAHVARQILDDREMLEKATGRPVRGLAYPNGSFTPEIEEMLPALGIRYGRVVETTGTFALPNNPYEWKGTCHHNGNLLEKCEEFLSLKKTQYLYAMYVWGHSYEFSDAGNWDVMEKFCAAAGGKSDIWYATNIEIIDWQDTMRRLQFAADGSFVYNPSSSDAWLSVDGETVRVVGGSLVRL</sequence>
<dbReference type="InterPro" id="IPR051398">
    <property type="entry name" value="Polysacch_Deacetylase"/>
</dbReference>
<dbReference type="Proteomes" id="UP000003571">
    <property type="component" value="Unassembled WGS sequence"/>
</dbReference>